<keyword evidence="7" id="KW-0598">Phosphotransferase system</keyword>
<evidence type="ECO:0000256" key="7">
    <source>
        <dbReference type="ARBA" id="ARBA00022683"/>
    </source>
</evidence>
<dbReference type="PANTHER" id="PTHR30505">
    <property type="entry name" value="FRUCTOSE-LIKE PERMEASE"/>
    <property type="match status" value="1"/>
</dbReference>
<feature type="domain" description="PTS EIIA type-2" evidence="13">
    <location>
        <begin position="496"/>
        <end position="641"/>
    </location>
</feature>
<dbReference type="Pfam" id="PF02378">
    <property type="entry name" value="PTS_EIIC"/>
    <property type="match status" value="1"/>
</dbReference>
<evidence type="ECO:0000313" key="16">
    <source>
        <dbReference type="EMBL" id="MDN4525098.1"/>
    </source>
</evidence>
<feature type="domain" description="PTS EIIB type-2" evidence="14">
    <location>
        <begin position="4"/>
        <end position="99"/>
    </location>
</feature>
<dbReference type="EMBL" id="JAUHTR010000005">
    <property type="protein sequence ID" value="MDN4525098.1"/>
    <property type="molecule type" value="Genomic_DNA"/>
</dbReference>
<dbReference type="CDD" id="cd00211">
    <property type="entry name" value="PTS_IIA_fru"/>
    <property type="match status" value="1"/>
</dbReference>
<feature type="transmembrane region" description="Helical" evidence="12">
    <location>
        <begin position="133"/>
        <end position="155"/>
    </location>
</feature>
<evidence type="ECO:0000256" key="5">
    <source>
        <dbReference type="ARBA" id="ARBA00022597"/>
    </source>
</evidence>
<evidence type="ECO:0000256" key="2">
    <source>
        <dbReference type="ARBA" id="ARBA00022448"/>
    </source>
</evidence>
<keyword evidence="11 12" id="KW-0472">Membrane</keyword>
<dbReference type="InterPro" id="IPR013011">
    <property type="entry name" value="PTS_EIIB_2"/>
</dbReference>
<dbReference type="NCBIfam" id="TIGR00848">
    <property type="entry name" value="fruA"/>
    <property type="match status" value="1"/>
</dbReference>
<dbReference type="InterPro" id="IPR003352">
    <property type="entry name" value="PTS_EIIC"/>
</dbReference>
<dbReference type="InterPro" id="IPR004715">
    <property type="entry name" value="PTS_IIA_fruc"/>
</dbReference>
<feature type="transmembrane region" description="Helical" evidence="12">
    <location>
        <begin position="224"/>
        <end position="243"/>
    </location>
</feature>
<protein>
    <submittedName>
        <fullName evidence="16">PTS fructose transporter subunit IIABC</fullName>
    </submittedName>
</protein>
<dbReference type="CDD" id="cd05569">
    <property type="entry name" value="PTS_IIB_fructose"/>
    <property type="match status" value="1"/>
</dbReference>
<feature type="transmembrane region" description="Helical" evidence="12">
    <location>
        <begin position="255"/>
        <end position="277"/>
    </location>
</feature>
<evidence type="ECO:0000256" key="9">
    <source>
        <dbReference type="ARBA" id="ARBA00022777"/>
    </source>
</evidence>
<dbReference type="Pfam" id="PF02302">
    <property type="entry name" value="PTS_IIB"/>
    <property type="match status" value="1"/>
</dbReference>
<keyword evidence="8 12" id="KW-0812">Transmembrane</keyword>
<evidence type="ECO:0000259" key="13">
    <source>
        <dbReference type="PROSITE" id="PS51094"/>
    </source>
</evidence>
<dbReference type="PROSITE" id="PS51094">
    <property type="entry name" value="PTS_EIIA_TYPE_2"/>
    <property type="match status" value="1"/>
</dbReference>
<dbReference type="SUPFAM" id="SSF52794">
    <property type="entry name" value="PTS system IIB component-like"/>
    <property type="match status" value="1"/>
</dbReference>
<feature type="transmembrane region" description="Helical" evidence="12">
    <location>
        <begin position="438"/>
        <end position="459"/>
    </location>
</feature>
<feature type="transmembrane region" description="Helical" evidence="12">
    <location>
        <begin position="175"/>
        <end position="194"/>
    </location>
</feature>
<evidence type="ECO:0000313" key="17">
    <source>
        <dbReference type="Proteomes" id="UP001172721"/>
    </source>
</evidence>
<keyword evidence="17" id="KW-1185">Reference proteome</keyword>
<evidence type="ECO:0000256" key="8">
    <source>
        <dbReference type="ARBA" id="ARBA00022692"/>
    </source>
</evidence>
<reference evidence="16" key="1">
    <citation type="submission" date="2023-07" db="EMBL/GenBank/DDBJ databases">
        <title>Fictibacillus sp. isolated from freshwater pond.</title>
        <authorList>
            <person name="Kirdat K."/>
            <person name="Bhat A."/>
            <person name="Mourya A."/>
            <person name="Yadav A."/>
        </authorList>
    </citation>
    <scope>NUCLEOTIDE SEQUENCE</scope>
    <source>
        <strain evidence="16">NE201</strain>
    </source>
</reference>
<evidence type="ECO:0000256" key="3">
    <source>
        <dbReference type="ARBA" id="ARBA00022475"/>
    </source>
</evidence>
<dbReference type="SUPFAM" id="SSF55804">
    <property type="entry name" value="Phoshotransferase/anion transport protein"/>
    <property type="match status" value="1"/>
</dbReference>
<keyword evidence="6" id="KW-0808">Transferase</keyword>
<dbReference type="NCBIfam" id="TIGR01427">
    <property type="entry name" value="PTS_IIC_fructo"/>
    <property type="match status" value="1"/>
</dbReference>
<dbReference type="RefSeq" id="WP_301166137.1">
    <property type="nucleotide sequence ID" value="NZ_JAUHTR010000005.1"/>
</dbReference>
<feature type="domain" description="PTS EIIC type-2" evidence="15">
    <location>
        <begin position="125"/>
        <end position="458"/>
    </location>
</feature>
<dbReference type="PANTHER" id="PTHR30505:SF0">
    <property type="entry name" value="FRUCTOSE-LIKE PTS SYSTEM EIIBC COMPONENT-RELATED"/>
    <property type="match status" value="1"/>
</dbReference>
<dbReference type="PROSITE" id="PS51104">
    <property type="entry name" value="PTS_EIIC_TYPE_2"/>
    <property type="match status" value="1"/>
</dbReference>
<evidence type="ECO:0000256" key="6">
    <source>
        <dbReference type="ARBA" id="ARBA00022679"/>
    </source>
</evidence>
<dbReference type="Pfam" id="PF00359">
    <property type="entry name" value="PTS_EIIA_2"/>
    <property type="match status" value="1"/>
</dbReference>
<accession>A0ABT8HWJ4</accession>
<evidence type="ECO:0000256" key="10">
    <source>
        <dbReference type="ARBA" id="ARBA00022989"/>
    </source>
</evidence>
<dbReference type="InterPro" id="IPR013014">
    <property type="entry name" value="PTS_EIIC_2"/>
</dbReference>
<evidence type="ECO:0000259" key="14">
    <source>
        <dbReference type="PROSITE" id="PS51099"/>
    </source>
</evidence>
<dbReference type="InterPro" id="IPR002178">
    <property type="entry name" value="PTS_EIIA_type-2_dom"/>
</dbReference>
<dbReference type="InterPro" id="IPR006327">
    <property type="entry name" value="PTS_IIC_fruc"/>
</dbReference>
<dbReference type="PROSITE" id="PS51099">
    <property type="entry name" value="PTS_EIIB_TYPE_2"/>
    <property type="match status" value="1"/>
</dbReference>
<organism evidence="16 17">
    <name type="scientific">Fictibacillus fluitans</name>
    <dbReference type="NCBI Taxonomy" id="3058422"/>
    <lineage>
        <taxon>Bacteria</taxon>
        <taxon>Bacillati</taxon>
        <taxon>Bacillota</taxon>
        <taxon>Bacilli</taxon>
        <taxon>Bacillales</taxon>
        <taxon>Fictibacillaceae</taxon>
        <taxon>Fictibacillus</taxon>
    </lineage>
</organism>
<comment type="caution">
    <text evidence="16">The sequence shown here is derived from an EMBL/GenBank/DDBJ whole genome shotgun (WGS) entry which is preliminary data.</text>
</comment>
<dbReference type="Proteomes" id="UP001172721">
    <property type="component" value="Unassembled WGS sequence"/>
</dbReference>
<gene>
    <name evidence="16" type="ORF">QYB97_11450</name>
</gene>
<keyword evidence="9" id="KW-0418">Kinase</keyword>
<feature type="transmembrane region" description="Helical" evidence="12">
    <location>
        <begin position="297"/>
        <end position="317"/>
    </location>
</feature>
<feature type="transmembrane region" description="Helical" evidence="12">
    <location>
        <begin position="338"/>
        <end position="359"/>
    </location>
</feature>
<sequence>MGKILAITACPVGIAHTYMAAENLQKAGAALGVDIKVETQGSIGVENALTEQDIAEADGIIIAADKEVPKDRFAGKRVIVTGVQDGIRKPEELIKRIQSGEVPVYKAESASSRGTKKTNSKENQIYKHLMNGVSYMIPFIVVGGLLIAIALTLGGEQTPGGIKVPDGTIWKQIESLGSTAFMFMVPILAGFIAVSIADRPGLVPGMIGGYIAATGSFYGSDAGAGFIGGIIAGFLAGYVALGIKKIKVPKAVQPVMPIIFIPILSSAIVGLLFIYVIGKPVAGVFEALTGWLSGMQGGSSIVLAMILGAMIAVDMGGPFNKVAFLFGSAMIGEGNYEIMGPIAAAICIPPIGLGVATLISKRKFSQMERETGKASFTMGLFGITEGAIPFAAQDPLRVIPSIVVGSMTGSVIAMLAGVGDRVAHGGPIVAVLGAVDHVAMFFVAVIAGVAVTALLVTLLKKNVEAAPVNEEEEVVSPVSEKEEETSQEVSIRQLTDITNLELIETSLSGSTRDDVMDELINMLDAEGILSSKETYRQAILKREAESSTGLGMNIALPHGKTNAVTRPAVAFGIKRDGVDWNSLDGTDAKLIFMIAVPEHAAGDAHLKILQMLSRKLMDDGFREELIKVTSKEEAFKLLGTIH</sequence>
<keyword evidence="2" id="KW-0813">Transport</keyword>
<keyword evidence="3" id="KW-1003">Cell membrane</keyword>
<dbReference type="PROSITE" id="PS00372">
    <property type="entry name" value="PTS_EIIA_TYPE_2_HIS"/>
    <property type="match status" value="1"/>
</dbReference>
<dbReference type="Gene3D" id="3.40.930.10">
    <property type="entry name" value="Mannitol-specific EII, Chain A"/>
    <property type="match status" value="1"/>
</dbReference>
<evidence type="ECO:0000256" key="1">
    <source>
        <dbReference type="ARBA" id="ARBA00004429"/>
    </source>
</evidence>
<keyword evidence="4" id="KW-0597">Phosphoprotein</keyword>
<proteinExistence type="predicted"/>
<dbReference type="InterPro" id="IPR003501">
    <property type="entry name" value="PTS_EIIB_2/3"/>
</dbReference>
<dbReference type="InterPro" id="IPR016152">
    <property type="entry name" value="PTrfase/Anion_transptr"/>
</dbReference>
<dbReference type="Gene3D" id="3.40.50.2300">
    <property type="match status" value="1"/>
</dbReference>
<name>A0ABT8HWJ4_9BACL</name>
<evidence type="ECO:0000256" key="4">
    <source>
        <dbReference type="ARBA" id="ARBA00022553"/>
    </source>
</evidence>
<comment type="subcellular location">
    <subcellularLocation>
        <location evidence="1">Cell inner membrane</location>
        <topology evidence="1">Multi-pass membrane protein</topology>
    </subcellularLocation>
</comment>
<dbReference type="InterPro" id="IPR003353">
    <property type="entry name" value="PTS_IIB_fruc"/>
</dbReference>
<evidence type="ECO:0000256" key="11">
    <source>
        <dbReference type="ARBA" id="ARBA00023136"/>
    </source>
</evidence>
<evidence type="ECO:0000259" key="15">
    <source>
        <dbReference type="PROSITE" id="PS51104"/>
    </source>
</evidence>
<dbReference type="InterPro" id="IPR036095">
    <property type="entry name" value="PTS_EIIB-like_sf"/>
</dbReference>
<dbReference type="InterPro" id="IPR050864">
    <property type="entry name" value="Bacterial_PTS_Sugar_Transport"/>
</dbReference>
<keyword evidence="5" id="KW-0762">Sugar transport</keyword>
<evidence type="ECO:0000256" key="12">
    <source>
        <dbReference type="SAM" id="Phobius"/>
    </source>
</evidence>
<keyword evidence="10 12" id="KW-1133">Transmembrane helix</keyword>
<dbReference type="NCBIfam" id="TIGR00829">
    <property type="entry name" value="FRU"/>
    <property type="match status" value="1"/>
</dbReference>
<feature type="transmembrane region" description="Helical" evidence="12">
    <location>
        <begin position="398"/>
        <end position="418"/>
    </location>
</feature>